<evidence type="ECO:0000256" key="5">
    <source>
        <dbReference type="ARBA" id="ARBA00022982"/>
    </source>
</evidence>
<dbReference type="PROSITE" id="PS00198">
    <property type="entry name" value="4FE4S_FER_1"/>
    <property type="match status" value="1"/>
</dbReference>
<keyword evidence="3" id="KW-0479">Metal-binding</keyword>
<evidence type="ECO:0000256" key="4">
    <source>
        <dbReference type="ARBA" id="ARBA00022737"/>
    </source>
</evidence>
<dbReference type="InterPro" id="IPR010208">
    <property type="entry name" value="Ion_transpt_RnfC/RsxC"/>
</dbReference>
<feature type="domain" description="4Fe-4S ferredoxin-type" evidence="9">
    <location>
        <begin position="391"/>
        <end position="421"/>
    </location>
</feature>
<dbReference type="Gene3D" id="3.40.50.11540">
    <property type="entry name" value="NADH-ubiquinone oxidoreductase 51kDa subunit"/>
    <property type="match status" value="1"/>
</dbReference>
<evidence type="ECO:0000256" key="8">
    <source>
        <dbReference type="SAM" id="MobiDB-lite"/>
    </source>
</evidence>
<feature type="region of interest" description="Disordered" evidence="8">
    <location>
        <begin position="499"/>
        <end position="540"/>
    </location>
</feature>
<sequence length="660" mass="71059">MNAIINFATNLFSSVSANKDVFEFHGGVHPHDHKAESTLLPIATLTIPEKLVLPLRQHVGHIPKIKVQVGDHVLKGQMLAEPEGNVSAAIHAPTSGTVSAINEQVIPHPSGLPDLCITLTPDGKDTWGQLQPINWRSFDKNDVAAKKDMVASLRSSGIVGLGGATFPTHIKLTTNSKSHVHTLVINAAECEPYITCDDMLMRERANEIIQGIAIVQYLLGADRSIIGVEDNKPIAAKIMTDACQAFSMSADANAFNAEISVKIVPTLYPSGDARHLVHLVLGTEIPSDKRSTDVGLQVFNVATVLAIYRYFEFGEPSISRIVTMTGKVETPQNFEVLFGTPLKSLIAAAGGAKASVSRFIMGGPMMGFDLPNTEVPITKAANCIIAADPSLFAAPAPAMPCIRCARCADACPVNLQPQELYWFSKSDNFEKARDYNLFDCIECGCCTYVCPSNIPLVQYYRYAKSEIIASDRAKEAADLARERNEFRLARIEREKLERAQKHAERAQATKSEAKKDDVQAEVQVQPNKQEAAPNLASGASEVPDKQAAIAAAIARAKAQKLAAANATPETQSETVTPTATTIPVSETADDIKAKQDKQALIAAAIERAKAQKLAAAQAGLAPKNTENISPSVQAEINKTDELREKAQQAVASNTEATKDN</sequence>
<evidence type="ECO:0000256" key="6">
    <source>
        <dbReference type="ARBA" id="ARBA00023004"/>
    </source>
</evidence>
<dbReference type="GO" id="GO:0046872">
    <property type="term" value="F:metal ion binding"/>
    <property type="evidence" value="ECO:0007669"/>
    <property type="project" value="UniProtKB-KW"/>
</dbReference>
<keyword evidence="7" id="KW-0411">Iron-sulfur</keyword>
<dbReference type="Pfam" id="PF01512">
    <property type="entry name" value="Complex1_51K"/>
    <property type="match status" value="1"/>
</dbReference>
<dbReference type="Pfam" id="PF10531">
    <property type="entry name" value="SLBB"/>
    <property type="match status" value="1"/>
</dbReference>
<dbReference type="GO" id="GO:0016020">
    <property type="term" value="C:membrane"/>
    <property type="evidence" value="ECO:0007669"/>
    <property type="project" value="InterPro"/>
</dbReference>
<keyword evidence="6" id="KW-0408">Iron</keyword>
<dbReference type="Gene3D" id="3.10.20.600">
    <property type="match status" value="1"/>
</dbReference>
<protein>
    <submittedName>
        <fullName evidence="10">Electron transport complex subunit RsxC</fullName>
    </submittedName>
</protein>
<dbReference type="EMBL" id="MLJW01000042">
    <property type="protein sequence ID" value="OIR06621.1"/>
    <property type="molecule type" value="Genomic_DNA"/>
</dbReference>
<dbReference type="GO" id="GO:0009055">
    <property type="term" value="F:electron transfer activity"/>
    <property type="evidence" value="ECO:0007669"/>
    <property type="project" value="InterPro"/>
</dbReference>
<evidence type="ECO:0000256" key="2">
    <source>
        <dbReference type="ARBA" id="ARBA00022485"/>
    </source>
</evidence>
<accession>A0A1J5SRH0</accession>
<organism evidence="10">
    <name type="scientific">mine drainage metagenome</name>
    <dbReference type="NCBI Taxonomy" id="410659"/>
    <lineage>
        <taxon>unclassified sequences</taxon>
        <taxon>metagenomes</taxon>
        <taxon>ecological metagenomes</taxon>
    </lineage>
</organism>
<dbReference type="FunFam" id="3.30.70.20:FF:000044">
    <property type="entry name" value="Ion-translocating oxidoreductase complex subunit C"/>
    <property type="match status" value="1"/>
</dbReference>
<keyword evidence="5" id="KW-0249">Electron transport</keyword>
<dbReference type="Gene3D" id="2.40.50.100">
    <property type="match status" value="1"/>
</dbReference>
<dbReference type="NCBIfam" id="TIGR01945">
    <property type="entry name" value="rnfC"/>
    <property type="match status" value="1"/>
</dbReference>
<dbReference type="SUPFAM" id="SSF51230">
    <property type="entry name" value="Single hybrid motif"/>
    <property type="match status" value="1"/>
</dbReference>
<dbReference type="HAMAP" id="MF_00461">
    <property type="entry name" value="RsxC_RnfC"/>
    <property type="match status" value="1"/>
</dbReference>
<evidence type="ECO:0000259" key="9">
    <source>
        <dbReference type="PROSITE" id="PS51379"/>
    </source>
</evidence>
<dbReference type="Pfam" id="PF13375">
    <property type="entry name" value="RnfC_N"/>
    <property type="match status" value="1"/>
</dbReference>
<evidence type="ECO:0000313" key="10">
    <source>
        <dbReference type="EMBL" id="OIR06621.1"/>
    </source>
</evidence>
<dbReference type="InterPro" id="IPR017900">
    <property type="entry name" value="4Fe4S_Fe_S_CS"/>
</dbReference>
<evidence type="ECO:0000256" key="7">
    <source>
        <dbReference type="ARBA" id="ARBA00023014"/>
    </source>
</evidence>
<dbReference type="NCBIfam" id="NF003454">
    <property type="entry name" value="PRK05035.1"/>
    <property type="match status" value="1"/>
</dbReference>
<feature type="domain" description="4Fe-4S ferredoxin-type" evidence="9">
    <location>
        <begin position="431"/>
        <end position="460"/>
    </location>
</feature>
<gene>
    <name evidence="10" type="primary">rsxC_5</name>
    <name evidence="10" type="ORF">GALL_112280</name>
</gene>
<dbReference type="PROSITE" id="PS51379">
    <property type="entry name" value="4FE4S_FER_2"/>
    <property type="match status" value="2"/>
</dbReference>
<dbReference type="InterPro" id="IPR011538">
    <property type="entry name" value="Nuo51_FMN-bd"/>
</dbReference>
<keyword evidence="2" id="KW-0004">4Fe-4S</keyword>
<evidence type="ECO:0000256" key="1">
    <source>
        <dbReference type="ARBA" id="ARBA00022448"/>
    </source>
</evidence>
<keyword evidence="4" id="KW-0677">Repeat</keyword>
<dbReference type="InterPro" id="IPR011053">
    <property type="entry name" value="Single_hybrid_motif"/>
</dbReference>
<dbReference type="SUPFAM" id="SSF142019">
    <property type="entry name" value="Nqo1 FMN-binding domain-like"/>
    <property type="match status" value="1"/>
</dbReference>
<reference evidence="10" key="1">
    <citation type="submission" date="2016-10" db="EMBL/GenBank/DDBJ databases">
        <title>Sequence of Gallionella enrichment culture.</title>
        <authorList>
            <person name="Poehlein A."/>
            <person name="Muehling M."/>
            <person name="Daniel R."/>
        </authorList>
    </citation>
    <scope>NUCLEOTIDE SEQUENCE</scope>
</reference>
<comment type="caution">
    <text evidence="10">The sequence shown here is derived from an EMBL/GenBank/DDBJ whole genome shotgun (WGS) entry which is preliminary data.</text>
</comment>
<dbReference type="InterPro" id="IPR026902">
    <property type="entry name" value="RnfC_N"/>
</dbReference>
<dbReference type="Pfam" id="PF12838">
    <property type="entry name" value="Fer4_7"/>
    <property type="match status" value="1"/>
</dbReference>
<dbReference type="InterPro" id="IPR017896">
    <property type="entry name" value="4Fe4S_Fe-S-bd"/>
</dbReference>
<dbReference type="SUPFAM" id="SSF46548">
    <property type="entry name" value="alpha-helical ferredoxin"/>
    <property type="match status" value="1"/>
</dbReference>
<dbReference type="AlphaFoldDB" id="A0A1J5SRH0"/>
<keyword evidence="1" id="KW-0813">Transport</keyword>
<dbReference type="InterPro" id="IPR019554">
    <property type="entry name" value="Soluble_ligand-bd"/>
</dbReference>
<dbReference type="PANTHER" id="PTHR43034">
    <property type="entry name" value="ION-TRANSLOCATING OXIDOREDUCTASE COMPLEX SUBUNIT C"/>
    <property type="match status" value="1"/>
</dbReference>
<dbReference type="GO" id="GO:0051539">
    <property type="term" value="F:4 iron, 4 sulfur cluster binding"/>
    <property type="evidence" value="ECO:0007669"/>
    <property type="project" value="UniProtKB-KW"/>
</dbReference>
<dbReference type="InterPro" id="IPR037225">
    <property type="entry name" value="Nuo51_FMN-bd_sf"/>
</dbReference>
<feature type="compositionally biased region" description="Basic and acidic residues" evidence="8">
    <location>
        <begin position="499"/>
        <end position="518"/>
    </location>
</feature>
<dbReference type="Gene3D" id="3.30.70.20">
    <property type="match status" value="1"/>
</dbReference>
<name>A0A1J5SRH0_9ZZZZ</name>
<evidence type="ECO:0000256" key="3">
    <source>
        <dbReference type="ARBA" id="ARBA00022723"/>
    </source>
</evidence>
<proteinExistence type="inferred from homology"/>
<dbReference type="PANTHER" id="PTHR43034:SF2">
    <property type="entry name" value="ION-TRANSLOCATING OXIDOREDUCTASE COMPLEX SUBUNIT C"/>
    <property type="match status" value="1"/>
</dbReference>